<dbReference type="Gene3D" id="3.90.660.10">
    <property type="match status" value="1"/>
</dbReference>
<dbReference type="PANTHER" id="PTHR43563:SF14">
    <property type="entry name" value="AMINE OXIDASE"/>
    <property type="match status" value="1"/>
</dbReference>
<dbReference type="InterPro" id="IPR002937">
    <property type="entry name" value="Amino_oxidase"/>
</dbReference>
<reference evidence="9 10" key="1">
    <citation type="submission" date="2023-11" db="EMBL/GenBank/DDBJ databases">
        <title>Halocaridina rubra genome assembly.</title>
        <authorList>
            <person name="Smith C."/>
        </authorList>
    </citation>
    <scope>NUCLEOTIDE SEQUENCE [LARGE SCALE GENOMIC DNA]</scope>
    <source>
        <strain evidence="9">EP-1</strain>
        <tissue evidence="9">Whole</tissue>
    </source>
</reference>
<dbReference type="PRINTS" id="PR00757">
    <property type="entry name" value="AMINEOXDASEF"/>
</dbReference>
<dbReference type="Proteomes" id="UP001381693">
    <property type="component" value="Unassembled WGS sequence"/>
</dbReference>
<keyword evidence="4 7" id="KW-0560">Oxidoreductase</keyword>
<evidence type="ECO:0000256" key="1">
    <source>
        <dbReference type="ARBA" id="ARBA00001974"/>
    </source>
</evidence>
<keyword evidence="7" id="KW-0285">Flavoprotein</keyword>
<comment type="subcellular location">
    <subcellularLocation>
        <location evidence="2">Mitochondrion outer membrane</location>
        <topology evidence="2">Single-pass type IV membrane protein</topology>
        <orientation evidence="2">Cytoplasmic side</orientation>
    </subcellularLocation>
</comment>
<dbReference type="PANTHER" id="PTHR43563">
    <property type="entry name" value="AMINE OXIDASE"/>
    <property type="match status" value="1"/>
</dbReference>
<dbReference type="InterPro" id="IPR036188">
    <property type="entry name" value="FAD/NAD-bd_sf"/>
</dbReference>
<dbReference type="GO" id="GO:0008131">
    <property type="term" value="F:primary methylamine oxidase activity"/>
    <property type="evidence" value="ECO:0007669"/>
    <property type="project" value="UniProtKB-ARBA"/>
</dbReference>
<proteinExistence type="inferred from homology"/>
<dbReference type="EC" id="1.4.3.-" evidence="7"/>
<feature type="binding site" evidence="6">
    <location>
        <position position="188"/>
    </location>
    <ligand>
        <name>FAD</name>
        <dbReference type="ChEBI" id="CHEBI:57692"/>
    </ligand>
</feature>
<dbReference type="EMBL" id="JAXCGZ010022973">
    <property type="protein sequence ID" value="KAK7019792.1"/>
    <property type="molecule type" value="Genomic_DNA"/>
</dbReference>
<evidence type="ECO:0000313" key="9">
    <source>
        <dbReference type="EMBL" id="KAK7019792.1"/>
    </source>
</evidence>
<name>A0AAN8ZT88_HALRR</name>
<evidence type="ECO:0000256" key="7">
    <source>
        <dbReference type="RuleBase" id="RU362067"/>
    </source>
</evidence>
<dbReference type="GO" id="GO:0005741">
    <property type="term" value="C:mitochondrial outer membrane"/>
    <property type="evidence" value="ECO:0007669"/>
    <property type="project" value="UniProtKB-SubCell"/>
</dbReference>
<gene>
    <name evidence="9" type="ORF">SK128_021483</name>
</gene>
<keyword evidence="7" id="KW-0274">FAD</keyword>
<dbReference type="GO" id="GO:0097621">
    <property type="term" value="F:monoamine oxidase activity"/>
    <property type="evidence" value="ECO:0007669"/>
    <property type="project" value="UniProtKB-EC"/>
</dbReference>
<comment type="catalytic activity">
    <reaction evidence="5">
        <text>a secondary aliphatic amine + O2 + H2O = a primary amine + an aldehyde + H2O2</text>
        <dbReference type="Rhea" id="RHEA:26414"/>
        <dbReference type="ChEBI" id="CHEBI:15377"/>
        <dbReference type="ChEBI" id="CHEBI:15379"/>
        <dbReference type="ChEBI" id="CHEBI:16240"/>
        <dbReference type="ChEBI" id="CHEBI:17478"/>
        <dbReference type="ChEBI" id="CHEBI:58855"/>
        <dbReference type="ChEBI" id="CHEBI:65296"/>
        <dbReference type="EC" id="1.4.3.4"/>
    </reaction>
</comment>
<dbReference type="SUPFAM" id="SSF54373">
    <property type="entry name" value="FAD-linked reductases, C-terminal domain"/>
    <property type="match status" value="1"/>
</dbReference>
<evidence type="ECO:0000256" key="3">
    <source>
        <dbReference type="ARBA" id="ARBA00005995"/>
    </source>
</evidence>
<dbReference type="InterPro" id="IPR050703">
    <property type="entry name" value="Flavin_MAO"/>
</dbReference>
<evidence type="ECO:0000313" key="10">
    <source>
        <dbReference type="Proteomes" id="UP001381693"/>
    </source>
</evidence>
<comment type="cofactor">
    <cofactor evidence="1 7">
        <name>FAD</name>
        <dbReference type="ChEBI" id="CHEBI:57692"/>
    </cofactor>
</comment>
<dbReference type="SUPFAM" id="SSF51905">
    <property type="entry name" value="FAD/NAD(P)-binding domain"/>
    <property type="match status" value="1"/>
</dbReference>
<feature type="domain" description="Amine oxidase" evidence="8">
    <location>
        <begin position="95"/>
        <end position="405"/>
    </location>
</feature>
<comment type="similarity">
    <text evidence="3 7">Belongs to the flavin monoamine oxidase family.</text>
</comment>
<evidence type="ECO:0000259" key="8">
    <source>
        <dbReference type="Pfam" id="PF01593"/>
    </source>
</evidence>
<evidence type="ECO:0000256" key="2">
    <source>
        <dbReference type="ARBA" id="ARBA00004362"/>
    </source>
</evidence>
<comment type="caution">
    <text evidence="9">The sequence shown here is derived from an EMBL/GenBank/DDBJ whole genome shotgun (WGS) entry which is preliminary data.</text>
</comment>
<feature type="binding site" evidence="6">
    <location>
        <position position="303"/>
    </location>
    <ligand>
        <name>substrate</name>
    </ligand>
</feature>
<evidence type="ECO:0000256" key="6">
    <source>
        <dbReference type="PIRSR" id="PIRSR601613-1"/>
    </source>
</evidence>
<keyword evidence="10" id="KW-1185">Reference proteome</keyword>
<sequence length="434" mass="48399">MPFMGYINLGEPLVTQEISSFQYGTHCFLFYRYTTGKKFMQIGGNTIRTYTSDIPSLGSIWSLIQLQLFIWKVEYLAAKTPITDPYSSPHAAELDGETIDSFMRKNFSNKAVMELVDAAIKTTFGTDAKRIGALFFLAYANSSGGVMKLFEARKEAAQEAIVKGGMQQVSELLAQKLGSDVVLLQHPVKRLKQNEYNVVVTTMNGKEFVCSRLIIAAPPNMLLKMEFDPPLPPYKQFLCENLPIGHTTKFLVTYRKAFWREKGYSGEVVSNGGKTKIPGVSCGPLSICFDAVNSNGVPALVGFISGRQGTEWHNKTKIEREAAVIISLVKIFGGDAKEYVTYVEKIWADEPYNGGCPTTFGVPGCMYAFPHLRLPFDKIHFAGTDTATYWVGYVSGAVQSGERAKTEVLHHIRPDLIKKSDLKDTCYDPKWYKN</sequence>
<dbReference type="Gene3D" id="3.50.50.60">
    <property type="entry name" value="FAD/NAD(P)-binding domain"/>
    <property type="match status" value="1"/>
</dbReference>
<dbReference type="Pfam" id="PF01593">
    <property type="entry name" value="Amino_oxidase"/>
    <property type="match status" value="1"/>
</dbReference>
<dbReference type="AlphaFoldDB" id="A0AAN8ZT88"/>
<evidence type="ECO:0000256" key="4">
    <source>
        <dbReference type="ARBA" id="ARBA00023002"/>
    </source>
</evidence>
<accession>A0AAN8ZT88</accession>
<evidence type="ECO:0000256" key="5">
    <source>
        <dbReference type="ARBA" id="ARBA00048448"/>
    </source>
</evidence>
<dbReference type="Gene3D" id="1.10.405.10">
    <property type="entry name" value="Guanine Nucleotide Dissociation Inhibitor, domain 1"/>
    <property type="match status" value="1"/>
</dbReference>
<protein>
    <recommendedName>
        <fullName evidence="7">Amine oxidase</fullName>
        <ecNumber evidence="7">1.4.3.-</ecNumber>
    </recommendedName>
</protein>
<organism evidence="9 10">
    <name type="scientific">Halocaridina rubra</name>
    <name type="common">Hawaiian red shrimp</name>
    <dbReference type="NCBI Taxonomy" id="373956"/>
    <lineage>
        <taxon>Eukaryota</taxon>
        <taxon>Metazoa</taxon>
        <taxon>Ecdysozoa</taxon>
        <taxon>Arthropoda</taxon>
        <taxon>Crustacea</taxon>
        <taxon>Multicrustacea</taxon>
        <taxon>Malacostraca</taxon>
        <taxon>Eumalacostraca</taxon>
        <taxon>Eucarida</taxon>
        <taxon>Decapoda</taxon>
        <taxon>Pleocyemata</taxon>
        <taxon>Caridea</taxon>
        <taxon>Atyoidea</taxon>
        <taxon>Atyidae</taxon>
        <taxon>Halocaridina</taxon>
    </lineage>
</organism>
<dbReference type="InterPro" id="IPR001613">
    <property type="entry name" value="Flavin_amine_oxidase"/>
</dbReference>